<evidence type="ECO:0000313" key="9">
    <source>
        <dbReference type="WBParaSite" id="MBELARI_LOCUS642"/>
    </source>
</evidence>
<dbReference type="PROSITE" id="PS51456">
    <property type="entry name" value="MYOSIN_MOTOR"/>
    <property type="match status" value="1"/>
</dbReference>
<dbReference type="PANTHER" id="PTHR13140:SF745">
    <property type="entry name" value="UNCONVENTIONAL MYOSIN-VI"/>
    <property type="match status" value="1"/>
</dbReference>
<dbReference type="PRINTS" id="PR00193">
    <property type="entry name" value="MYOSINHEAVY"/>
</dbReference>
<dbReference type="InterPro" id="IPR008989">
    <property type="entry name" value="Myosin_S1_N"/>
</dbReference>
<dbReference type="Gene3D" id="1.20.120.720">
    <property type="entry name" value="Myosin VI head, motor domain, U50 subdomain"/>
    <property type="match status" value="1"/>
</dbReference>
<comment type="similarity">
    <text evidence="6">Belongs to the TRAFAC class myosin-kinesin ATPase superfamily. Myosin family.</text>
</comment>
<keyword evidence="4 6" id="KW-0505">Motor protein</keyword>
<dbReference type="Gene3D" id="2.30.30.360">
    <property type="entry name" value="Myosin S1 fragment, N-terminal"/>
    <property type="match status" value="1"/>
</dbReference>
<dbReference type="PANTHER" id="PTHR13140">
    <property type="entry name" value="MYOSIN"/>
    <property type="match status" value="1"/>
</dbReference>
<evidence type="ECO:0000256" key="3">
    <source>
        <dbReference type="ARBA" id="ARBA00023123"/>
    </source>
</evidence>
<keyword evidence="1 6" id="KW-0547">Nucleotide-binding</keyword>
<feature type="binding site" evidence="6">
    <location>
        <begin position="184"/>
        <end position="191"/>
    </location>
    <ligand>
        <name>ATP</name>
        <dbReference type="ChEBI" id="CHEBI:30616"/>
    </ligand>
</feature>
<protein>
    <submittedName>
        <fullName evidence="9">Myosin motor domain-containing protein</fullName>
    </submittedName>
</protein>
<dbReference type="GO" id="GO:0000146">
    <property type="term" value="F:microfilament motor activity"/>
    <property type="evidence" value="ECO:0007669"/>
    <property type="project" value="TreeGrafter"/>
</dbReference>
<dbReference type="GO" id="GO:0030048">
    <property type="term" value="P:actin filament-based movement"/>
    <property type="evidence" value="ECO:0007669"/>
    <property type="project" value="TreeGrafter"/>
</dbReference>
<name>A0AAF3FHQ3_9BILA</name>
<evidence type="ECO:0000256" key="6">
    <source>
        <dbReference type="PROSITE-ProRule" id="PRU00782"/>
    </source>
</evidence>
<evidence type="ECO:0000256" key="1">
    <source>
        <dbReference type="ARBA" id="ARBA00022741"/>
    </source>
</evidence>
<keyword evidence="2 6" id="KW-0067">ATP-binding</keyword>
<evidence type="ECO:0000256" key="2">
    <source>
        <dbReference type="ARBA" id="ARBA00022840"/>
    </source>
</evidence>
<dbReference type="GO" id="GO:0005886">
    <property type="term" value="C:plasma membrane"/>
    <property type="evidence" value="ECO:0007669"/>
    <property type="project" value="TreeGrafter"/>
</dbReference>
<keyword evidence="3 6" id="KW-0518">Myosin</keyword>
<evidence type="ECO:0000259" key="7">
    <source>
        <dbReference type="PROSITE" id="PS51456"/>
    </source>
</evidence>
<proteinExistence type="inferred from homology"/>
<dbReference type="InterPro" id="IPR036961">
    <property type="entry name" value="Kinesin_motor_dom_sf"/>
</dbReference>
<dbReference type="GO" id="GO:0016459">
    <property type="term" value="C:myosin complex"/>
    <property type="evidence" value="ECO:0007669"/>
    <property type="project" value="UniProtKB-KW"/>
</dbReference>
<keyword evidence="5 6" id="KW-0009">Actin-binding</keyword>
<dbReference type="SMART" id="SM00242">
    <property type="entry name" value="MYSc"/>
    <property type="match status" value="1"/>
</dbReference>
<comment type="caution">
    <text evidence="6">Lacks conserved residue(s) required for the propagation of feature annotation.</text>
</comment>
<evidence type="ECO:0000256" key="4">
    <source>
        <dbReference type="ARBA" id="ARBA00023175"/>
    </source>
</evidence>
<dbReference type="WBParaSite" id="MBELARI_LOCUS642">
    <property type="protein sequence ID" value="MBELARI_LOCUS642"/>
    <property type="gene ID" value="MBELARI_LOCUS642"/>
</dbReference>
<dbReference type="InterPro" id="IPR027417">
    <property type="entry name" value="P-loop_NTPase"/>
</dbReference>
<organism evidence="8 9">
    <name type="scientific">Mesorhabditis belari</name>
    <dbReference type="NCBI Taxonomy" id="2138241"/>
    <lineage>
        <taxon>Eukaryota</taxon>
        <taxon>Metazoa</taxon>
        <taxon>Ecdysozoa</taxon>
        <taxon>Nematoda</taxon>
        <taxon>Chromadorea</taxon>
        <taxon>Rhabditida</taxon>
        <taxon>Rhabditina</taxon>
        <taxon>Rhabditomorpha</taxon>
        <taxon>Rhabditoidea</taxon>
        <taxon>Rhabditidae</taxon>
        <taxon>Mesorhabditinae</taxon>
        <taxon>Mesorhabditis</taxon>
    </lineage>
</organism>
<dbReference type="Gene3D" id="3.40.850.10">
    <property type="entry name" value="Kinesin motor domain"/>
    <property type="match status" value="1"/>
</dbReference>
<dbReference type="GO" id="GO:0007015">
    <property type="term" value="P:actin filament organization"/>
    <property type="evidence" value="ECO:0007669"/>
    <property type="project" value="TreeGrafter"/>
</dbReference>
<dbReference type="SUPFAM" id="SSF52540">
    <property type="entry name" value="P-loop containing nucleoside triphosphate hydrolases"/>
    <property type="match status" value="1"/>
</dbReference>
<dbReference type="Proteomes" id="UP000887575">
    <property type="component" value="Unassembled WGS sequence"/>
</dbReference>
<evidence type="ECO:0000256" key="5">
    <source>
        <dbReference type="ARBA" id="ARBA00023203"/>
    </source>
</evidence>
<dbReference type="InterPro" id="IPR001609">
    <property type="entry name" value="Myosin_head_motor_dom-like"/>
</dbReference>
<dbReference type="AlphaFoldDB" id="A0AAF3FHQ3"/>
<dbReference type="GO" id="GO:0051015">
    <property type="term" value="F:actin filament binding"/>
    <property type="evidence" value="ECO:0007669"/>
    <property type="project" value="InterPro"/>
</dbReference>
<feature type="domain" description="Myosin motor" evidence="7">
    <location>
        <begin position="90"/>
        <end position="440"/>
    </location>
</feature>
<dbReference type="GO" id="GO:0030139">
    <property type="term" value="C:endocytic vesicle"/>
    <property type="evidence" value="ECO:0007669"/>
    <property type="project" value="TreeGrafter"/>
</dbReference>
<dbReference type="GO" id="GO:0005524">
    <property type="term" value="F:ATP binding"/>
    <property type="evidence" value="ECO:0007669"/>
    <property type="project" value="UniProtKB-UniRule"/>
</dbReference>
<evidence type="ECO:0000313" key="8">
    <source>
        <dbReference type="Proteomes" id="UP000887575"/>
    </source>
</evidence>
<dbReference type="Pfam" id="PF00063">
    <property type="entry name" value="Myosin_head"/>
    <property type="match status" value="1"/>
</dbReference>
<accession>A0AAF3FHQ3</accession>
<reference evidence="9" key="1">
    <citation type="submission" date="2024-02" db="UniProtKB">
        <authorList>
            <consortium name="WormBaseParasite"/>
        </authorList>
    </citation>
    <scope>IDENTIFICATION</scope>
</reference>
<keyword evidence="8" id="KW-1185">Reference proteome</keyword>
<sequence>MYNDGYKVGNLHEHFAQMKTNEKRRSSVGVSPPLAGFERVVWAPDSVLGYILGDIVDIGSETLSIKRRDNKQTIQAKHDDVFPADENLEKTVDDNCALMYLNEGTLLHNCHRRYQKKQIYTYVANILISINPYETQRGLYSNETIASYRGKSLGQMPPHIYALADKAYRDMRRTGESQSVIVSGESGAGKTESQKAVLKYLCENWGKEAGPIQQRLLETNPILEAFGNAKTTRNNNSSRFGKFVEIHFNNKHLVTGGFVSHYLLEKSRICTQTKGERNYHIFYQLIAGADEGMYKTFGLGSPEKFHYLRRGSMNFFARPGNENKILKERFAKGASTTIDPVVDDSADFRNLLSCLGKCGLNREMIMQVIGIVAAVLHLGNVDFVANEDGGKDGSKMAPGCEISCNFASRLLGIDEQQLKMALTSRAMQPSRGGTKGTLIL</sequence>